<keyword evidence="1" id="KW-0813">Transport</keyword>
<dbReference type="PANTHER" id="PTHR12701">
    <property type="entry name" value="BCR-ASSOCIATED PROTEIN, BAP"/>
    <property type="match status" value="1"/>
</dbReference>
<keyword evidence="1" id="KW-0472">Membrane</keyword>
<dbReference type="GO" id="GO:0006886">
    <property type="term" value="P:intracellular protein transport"/>
    <property type="evidence" value="ECO:0007669"/>
    <property type="project" value="UniProtKB-UniRule"/>
</dbReference>
<proteinExistence type="inferred from homology"/>
<keyword evidence="1" id="KW-0653">Protein transport</keyword>
<dbReference type="EMBL" id="JABFUD020000016">
    <property type="protein sequence ID" value="KAI5068005.1"/>
    <property type="molecule type" value="Genomic_DNA"/>
</dbReference>
<feature type="transmembrane region" description="Helical" evidence="1">
    <location>
        <begin position="6"/>
        <end position="24"/>
    </location>
</feature>
<reference evidence="2" key="1">
    <citation type="submission" date="2021-01" db="EMBL/GenBank/DDBJ databases">
        <title>Adiantum capillus-veneris genome.</title>
        <authorList>
            <person name="Fang Y."/>
            <person name="Liao Q."/>
        </authorList>
    </citation>
    <scope>NUCLEOTIDE SEQUENCE</scope>
    <source>
        <strain evidence="2">H3</strain>
        <tissue evidence="2">Leaf</tissue>
    </source>
</reference>
<dbReference type="AlphaFoldDB" id="A0A9D4ZBZ7"/>
<evidence type="ECO:0000313" key="3">
    <source>
        <dbReference type="Proteomes" id="UP000886520"/>
    </source>
</evidence>
<protein>
    <recommendedName>
        <fullName evidence="1">Endoplasmic reticulum transmembrane protein</fullName>
    </recommendedName>
</protein>
<evidence type="ECO:0000313" key="2">
    <source>
        <dbReference type="EMBL" id="KAI5068005.1"/>
    </source>
</evidence>
<gene>
    <name evidence="2" type="ORF">GOP47_0016350</name>
</gene>
<comment type="subcellular location">
    <subcellularLocation>
        <location evidence="1">Endoplasmic reticulum membrane</location>
        <topology evidence="1">Multi-pass membrane protein</topology>
    </subcellularLocation>
</comment>
<dbReference type="GO" id="GO:0006888">
    <property type="term" value="P:endoplasmic reticulum to Golgi vesicle-mediated transport"/>
    <property type="evidence" value="ECO:0007669"/>
    <property type="project" value="UniProtKB-UniRule"/>
</dbReference>
<comment type="caution">
    <text evidence="2">The sequence shown here is derived from an EMBL/GenBank/DDBJ whole genome shotgun (WGS) entry which is preliminary data.</text>
</comment>
<dbReference type="OrthoDB" id="1645261at2759"/>
<organism evidence="2 3">
    <name type="scientific">Adiantum capillus-veneris</name>
    <name type="common">Maidenhair fern</name>
    <dbReference type="NCBI Taxonomy" id="13818"/>
    <lineage>
        <taxon>Eukaryota</taxon>
        <taxon>Viridiplantae</taxon>
        <taxon>Streptophyta</taxon>
        <taxon>Embryophyta</taxon>
        <taxon>Tracheophyta</taxon>
        <taxon>Polypodiopsida</taxon>
        <taxon>Polypodiidae</taxon>
        <taxon>Polypodiales</taxon>
        <taxon>Pteridineae</taxon>
        <taxon>Pteridaceae</taxon>
        <taxon>Vittarioideae</taxon>
        <taxon>Adiantum</taxon>
    </lineage>
</organism>
<keyword evidence="1" id="KW-1133">Transmembrane helix</keyword>
<accession>A0A9D4ZBZ7</accession>
<evidence type="ECO:0000256" key="1">
    <source>
        <dbReference type="RuleBase" id="RU367026"/>
    </source>
</evidence>
<comment type="function">
    <text evidence="1">May play a role in anterograde transport of membrane proteins from the endoplasmic reticulum to the Golgi.</text>
</comment>
<feature type="transmembrane region" description="Helical" evidence="1">
    <location>
        <begin position="94"/>
        <end position="115"/>
    </location>
</feature>
<sequence>MALEWALLSYVVAAEAILLLVVSMPGLGKIRKGIITMAQSTLQPLLAVIPFCLFLLMDIYWKYGHNLQRCEGPHCTLAEQAKYAKSVVKTERNAILVLAALVLYWLLYNVTRMLVQLEKLNQQVKYLKQRSSSSD</sequence>
<comment type="similarity">
    <text evidence="1">Belongs to the BCAP29/BCAP31 family.</text>
</comment>
<dbReference type="Proteomes" id="UP000886520">
    <property type="component" value="Chromosome 16"/>
</dbReference>
<keyword evidence="1" id="KW-0931">ER-Golgi transport</keyword>
<keyword evidence="1" id="KW-0812">Transmembrane</keyword>
<dbReference type="GO" id="GO:0070973">
    <property type="term" value="P:protein localization to endoplasmic reticulum exit site"/>
    <property type="evidence" value="ECO:0007669"/>
    <property type="project" value="UniProtKB-UniRule"/>
</dbReference>
<keyword evidence="1" id="KW-0256">Endoplasmic reticulum</keyword>
<name>A0A9D4ZBZ7_ADICA</name>
<dbReference type="GO" id="GO:0005789">
    <property type="term" value="C:endoplasmic reticulum membrane"/>
    <property type="evidence" value="ECO:0007669"/>
    <property type="project" value="UniProtKB-SubCell"/>
</dbReference>
<feature type="transmembrane region" description="Helical" evidence="1">
    <location>
        <begin position="45"/>
        <end position="63"/>
    </location>
</feature>
<dbReference type="InterPro" id="IPR008417">
    <property type="entry name" value="BAP29/BAP31"/>
</dbReference>
<keyword evidence="3" id="KW-1185">Reference proteome</keyword>
<dbReference type="PANTHER" id="PTHR12701:SF12">
    <property type="entry name" value="ENDOPLASMIC RETICULUM TRANSMEMBRANE PROTEIN"/>
    <property type="match status" value="1"/>
</dbReference>